<dbReference type="AlphaFoldDB" id="N1MJZ2"/>
<evidence type="ECO:0000256" key="9">
    <source>
        <dbReference type="ARBA" id="ARBA00023136"/>
    </source>
</evidence>
<keyword evidence="3 11" id="KW-1134">Transmembrane beta strand</keyword>
<dbReference type="PROSITE" id="PS52016">
    <property type="entry name" value="TONB_DEPENDENT_REC_3"/>
    <property type="match status" value="1"/>
</dbReference>
<evidence type="ECO:0000259" key="14">
    <source>
        <dbReference type="Pfam" id="PF00593"/>
    </source>
</evidence>
<evidence type="ECO:0000256" key="12">
    <source>
        <dbReference type="RuleBase" id="RU003357"/>
    </source>
</evidence>
<keyword evidence="4" id="KW-0410">Iron transport</keyword>
<protein>
    <submittedName>
        <fullName evidence="16">TonB-dependent receptor</fullName>
    </submittedName>
</protein>
<keyword evidence="17" id="KW-1185">Reference proteome</keyword>
<dbReference type="InterPro" id="IPR012910">
    <property type="entry name" value="Plug_dom"/>
</dbReference>
<keyword evidence="2 11" id="KW-0813">Transport</keyword>
<evidence type="ECO:0000256" key="11">
    <source>
        <dbReference type="PROSITE-ProRule" id="PRU01360"/>
    </source>
</evidence>
<feature type="signal peptide" evidence="13">
    <location>
        <begin position="1"/>
        <end position="25"/>
    </location>
</feature>
<reference evidence="17" key="2">
    <citation type="submission" date="2013-04" db="EMBL/GenBank/DDBJ databases">
        <title>Bisphenol A degrading Sphingobium sp. strain BiD32.</title>
        <authorList>
            <person name="Nielsen J.L."/>
            <person name="Zhou N.A."/>
            <person name="Kjeldal H."/>
        </authorList>
    </citation>
    <scope>NUCLEOTIDE SEQUENCE [LARGE SCALE GENOMIC DNA]</scope>
    <source>
        <strain evidence="17">BiD32</strain>
    </source>
</reference>
<evidence type="ECO:0000313" key="17">
    <source>
        <dbReference type="Proteomes" id="UP000013201"/>
    </source>
</evidence>
<dbReference type="Pfam" id="PF00593">
    <property type="entry name" value="TonB_dep_Rec_b-barrel"/>
    <property type="match status" value="1"/>
</dbReference>
<feature type="domain" description="TonB-dependent receptor plug" evidence="15">
    <location>
        <begin position="52"/>
        <end position="159"/>
    </location>
</feature>
<gene>
    <name evidence="16" type="ORF">EBBID32_240</name>
</gene>
<keyword evidence="5 11" id="KW-0812">Transmembrane</keyword>
<evidence type="ECO:0000259" key="15">
    <source>
        <dbReference type="Pfam" id="PF07715"/>
    </source>
</evidence>
<evidence type="ECO:0000256" key="5">
    <source>
        <dbReference type="ARBA" id="ARBA00022692"/>
    </source>
</evidence>
<comment type="subcellular location">
    <subcellularLocation>
        <location evidence="1 11">Cell outer membrane</location>
        <topology evidence="1 11">Multi-pass membrane protein</topology>
    </subcellularLocation>
</comment>
<dbReference type="PANTHER" id="PTHR32552">
    <property type="entry name" value="FERRICHROME IRON RECEPTOR-RELATED"/>
    <property type="match status" value="1"/>
</dbReference>
<dbReference type="RefSeq" id="WP_006948622.1">
    <property type="nucleotide sequence ID" value="NZ_CAVK010000002.1"/>
</dbReference>
<accession>N1MJZ2</accession>
<evidence type="ECO:0000256" key="10">
    <source>
        <dbReference type="ARBA" id="ARBA00023237"/>
    </source>
</evidence>
<feature type="domain" description="TonB-dependent receptor-like beta-barrel" evidence="14">
    <location>
        <begin position="265"/>
        <end position="701"/>
    </location>
</feature>
<dbReference type="GO" id="GO:0006826">
    <property type="term" value="P:iron ion transport"/>
    <property type="evidence" value="ECO:0007669"/>
    <property type="project" value="UniProtKB-KW"/>
</dbReference>
<proteinExistence type="inferred from homology"/>
<evidence type="ECO:0000256" key="4">
    <source>
        <dbReference type="ARBA" id="ARBA00022496"/>
    </source>
</evidence>
<keyword evidence="10 11" id="KW-0998">Cell outer membrane</keyword>
<dbReference type="OrthoDB" id="9760333at2"/>
<dbReference type="InterPro" id="IPR000531">
    <property type="entry name" value="Beta-barrel_TonB"/>
</dbReference>
<organism evidence="16 17">
    <name type="scientific">Sphingobium indicum BiD32</name>
    <dbReference type="NCBI Taxonomy" id="1301087"/>
    <lineage>
        <taxon>Bacteria</taxon>
        <taxon>Pseudomonadati</taxon>
        <taxon>Pseudomonadota</taxon>
        <taxon>Alphaproteobacteria</taxon>
        <taxon>Sphingomonadales</taxon>
        <taxon>Sphingomonadaceae</taxon>
        <taxon>Sphingobium</taxon>
    </lineage>
</organism>
<evidence type="ECO:0000313" key="16">
    <source>
        <dbReference type="EMBL" id="CCW15698.1"/>
    </source>
</evidence>
<dbReference type="Gene3D" id="2.40.170.20">
    <property type="entry name" value="TonB-dependent receptor, beta-barrel domain"/>
    <property type="match status" value="1"/>
</dbReference>
<evidence type="ECO:0000256" key="8">
    <source>
        <dbReference type="ARBA" id="ARBA00023077"/>
    </source>
</evidence>
<dbReference type="InterPro" id="IPR039426">
    <property type="entry name" value="TonB-dep_rcpt-like"/>
</dbReference>
<evidence type="ECO:0000256" key="2">
    <source>
        <dbReference type="ARBA" id="ARBA00022448"/>
    </source>
</evidence>
<evidence type="ECO:0000256" key="7">
    <source>
        <dbReference type="ARBA" id="ARBA00023065"/>
    </source>
</evidence>
<name>N1MJZ2_9SPHN</name>
<evidence type="ECO:0000256" key="3">
    <source>
        <dbReference type="ARBA" id="ARBA00022452"/>
    </source>
</evidence>
<comment type="similarity">
    <text evidence="11 12">Belongs to the TonB-dependent receptor family.</text>
</comment>
<evidence type="ECO:0000256" key="1">
    <source>
        <dbReference type="ARBA" id="ARBA00004571"/>
    </source>
</evidence>
<dbReference type="Pfam" id="PF07715">
    <property type="entry name" value="Plug"/>
    <property type="match status" value="1"/>
</dbReference>
<comment type="caution">
    <text evidence="16">The sequence shown here is derived from an EMBL/GenBank/DDBJ whole genome shotgun (WGS) entry which is preliminary data.</text>
</comment>
<dbReference type="SUPFAM" id="SSF56935">
    <property type="entry name" value="Porins"/>
    <property type="match status" value="1"/>
</dbReference>
<feature type="chain" id="PRO_5004108415" evidence="13">
    <location>
        <begin position="26"/>
        <end position="738"/>
    </location>
</feature>
<keyword evidence="16" id="KW-0675">Receptor</keyword>
<keyword evidence="6" id="KW-0408">Iron</keyword>
<dbReference type="GO" id="GO:0009279">
    <property type="term" value="C:cell outer membrane"/>
    <property type="evidence" value="ECO:0007669"/>
    <property type="project" value="UniProtKB-SubCell"/>
</dbReference>
<keyword evidence="13" id="KW-0732">Signal</keyword>
<dbReference type="InterPro" id="IPR036942">
    <property type="entry name" value="Beta-barrel_TonB_sf"/>
</dbReference>
<reference evidence="16 17" key="1">
    <citation type="submission" date="2013-03" db="EMBL/GenBank/DDBJ databases">
        <authorList>
            <person name="Le V."/>
        </authorList>
    </citation>
    <scope>NUCLEOTIDE SEQUENCE [LARGE SCALE GENOMIC DNA]</scope>
    <source>
        <strain evidence="16 17">BiD32</strain>
    </source>
</reference>
<dbReference type="PANTHER" id="PTHR32552:SF81">
    <property type="entry name" value="TONB-DEPENDENT OUTER MEMBRANE RECEPTOR"/>
    <property type="match status" value="1"/>
</dbReference>
<evidence type="ECO:0000256" key="6">
    <source>
        <dbReference type="ARBA" id="ARBA00023004"/>
    </source>
</evidence>
<evidence type="ECO:0000256" key="13">
    <source>
        <dbReference type="SAM" id="SignalP"/>
    </source>
</evidence>
<dbReference type="EMBL" id="CAVK010000002">
    <property type="protein sequence ID" value="CCW15698.1"/>
    <property type="molecule type" value="Genomic_DNA"/>
</dbReference>
<keyword evidence="7" id="KW-0406">Ion transport</keyword>
<dbReference type="Proteomes" id="UP000013201">
    <property type="component" value="Unassembled WGS sequence"/>
</dbReference>
<keyword evidence="9 11" id="KW-0472">Membrane</keyword>
<sequence>MRKFTISIAALASASVFALAAPAMAQDAAPQAAAEEANSDIIVTAQRRQEKVTEVPISITVASQAQLERQQVNNLNDLNRVAPALEIQSAPAQNTGGGGSIRGIGTQSFSPGAVASVGVVVDQVSQGNANISDLFDVSRIEVLKGPQGTLFGLTTSAGVINITTNAPDPTQFSGRVRTELSDQGTAGSKYGQQVIQGVINLPVSTTSALRVSGMANLRQGVNRNATTGDWNDVNRYAVRGRYLWNVTDDLTFNLLGDWSKGSTENGGDFFTFLSNTAANTALLNSCGITTGEGNQNYCLGAANEFSSKFEGWGGSAQLEYDAGPLTLTSITAYRKNETSNTGGNIYRADSLASTLRSGATATNIRLFTQEFRASSPSNSTFEYTVGAFYSNQKTVQQPERFTISVRLPNGIVIRPVDSLGALNEITDESLAVFGQGTLHATDSLRVILGGRYTGGRLSLDRTDAANGSKSFQILNVDRISWRTGLQYDINRSLMAYATASRGFKGGQIAVPTAPLLPYVVQPEVPMSYEAGMKATLFGGAVLDYSLFYSKIKNFQAQECVVNPVTAQLVCAQTNIDGVKTRGAEVNLFGRISDRLSMNTGFIYTKATYPGGFIGNDATNIGGKQLAYSPRYKFTLSGEYEQPLTAGLNGFLAADTIWKSRIRYQNTSRAEETFRAHWTVGGRVGVRSEDERYSAGLFVRNLFNVHEPSLLQSNFGSGVGAIYGPQSFRQVGLQLDAKF</sequence>
<keyword evidence="8 12" id="KW-0798">TonB box</keyword>